<dbReference type="Proteomes" id="UP000247233">
    <property type="component" value="Unassembled WGS sequence"/>
</dbReference>
<dbReference type="GeneID" id="37064546"/>
<keyword evidence="1" id="KW-0812">Transmembrane</keyword>
<keyword evidence="1" id="KW-1133">Transmembrane helix</keyword>
<evidence type="ECO:0000256" key="1">
    <source>
        <dbReference type="SAM" id="Phobius"/>
    </source>
</evidence>
<feature type="transmembrane region" description="Helical" evidence="1">
    <location>
        <begin position="12"/>
        <end position="32"/>
    </location>
</feature>
<keyword evidence="3" id="KW-1185">Reference proteome</keyword>
<keyword evidence="1" id="KW-0472">Membrane</keyword>
<dbReference type="EMBL" id="MSFL01000002">
    <property type="protein sequence ID" value="PWY91053.1"/>
    <property type="molecule type" value="Genomic_DNA"/>
</dbReference>
<evidence type="ECO:0000313" key="2">
    <source>
        <dbReference type="EMBL" id="PWY91053.1"/>
    </source>
</evidence>
<gene>
    <name evidence="2" type="ORF">BO70DRAFT_358492</name>
</gene>
<accession>A0A317WXH7</accession>
<comment type="caution">
    <text evidence="2">The sequence shown here is derived from an EMBL/GenBank/DDBJ whole genome shotgun (WGS) entry which is preliminary data.</text>
</comment>
<dbReference type="VEuPathDB" id="FungiDB:BO70DRAFT_358492"/>
<protein>
    <submittedName>
        <fullName evidence="2">Uncharacterized protein</fullName>
    </submittedName>
</protein>
<dbReference type="RefSeq" id="XP_025403496.1">
    <property type="nucleotide sequence ID" value="XM_025542309.1"/>
</dbReference>
<sequence>MVEQHTPDPWAFPLGALYLFLLLSILVLHCYVGSSDTAEEEAGARGQATAEEGTGRRGVRFDDVPEIIEVPALDVESTTMDEVLSLLGEIQEDMAGLAGRIDRLSSKMGSHIEHLADRISDADNRSRVLPLLDWEEERFNSFWVVLEDHVQESFQEQLARVSEVAEVIQRAGQDLLQPDEYEALTRNLCDEIDYSLGVVTKLRQRVASEASSS</sequence>
<organism evidence="2 3">
    <name type="scientific">Aspergillus heteromorphus CBS 117.55</name>
    <dbReference type="NCBI Taxonomy" id="1448321"/>
    <lineage>
        <taxon>Eukaryota</taxon>
        <taxon>Fungi</taxon>
        <taxon>Dikarya</taxon>
        <taxon>Ascomycota</taxon>
        <taxon>Pezizomycotina</taxon>
        <taxon>Eurotiomycetes</taxon>
        <taxon>Eurotiomycetidae</taxon>
        <taxon>Eurotiales</taxon>
        <taxon>Aspergillaceae</taxon>
        <taxon>Aspergillus</taxon>
        <taxon>Aspergillus subgen. Circumdati</taxon>
    </lineage>
</organism>
<name>A0A317WXH7_9EURO</name>
<proteinExistence type="predicted"/>
<dbReference type="AlphaFoldDB" id="A0A317WXH7"/>
<evidence type="ECO:0000313" key="3">
    <source>
        <dbReference type="Proteomes" id="UP000247233"/>
    </source>
</evidence>
<reference evidence="2 3" key="1">
    <citation type="submission" date="2016-12" db="EMBL/GenBank/DDBJ databases">
        <title>The genomes of Aspergillus section Nigri reveals drivers in fungal speciation.</title>
        <authorList>
            <consortium name="DOE Joint Genome Institute"/>
            <person name="Vesth T.C."/>
            <person name="Nybo J."/>
            <person name="Theobald S."/>
            <person name="Brandl J."/>
            <person name="Frisvad J.C."/>
            <person name="Nielsen K.F."/>
            <person name="Lyhne E.K."/>
            <person name="Kogle M.E."/>
            <person name="Kuo A."/>
            <person name="Riley R."/>
            <person name="Clum A."/>
            <person name="Nolan M."/>
            <person name="Lipzen A."/>
            <person name="Salamov A."/>
            <person name="Henrissat B."/>
            <person name="Wiebenga A."/>
            <person name="De Vries R.P."/>
            <person name="Grigoriev I.V."/>
            <person name="Mortensen U.H."/>
            <person name="Andersen M.R."/>
            <person name="Baker S.E."/>
        </authorList>
    </citation>
    <scope>NUCLEOTIDE SEQUENCE [LARGE SCALE GENOMIC DNA]</scope>
    <source>
        <strain evidence="2 3">CBS 117.55</strain>
    </source>
</reference>